<dbReference type="PRINTS" id="PR00175">
    <property type="entry name" value="NAALASMPORT"/>
</dbReference>
<evidence type="ECO:0000256" key="8">
    <source>
        <dbReference type="ARBA" id="ARBA00023136"/>
    </source>
</evidence>
<evidence type="ECO:0000256" key="3">
    <source>
        <dbReference type="ARBA" id="ARBA00022448"/>
    </source>
</evidence>
<organism evidence="10">
    <name type="scientific">hydrothermal vent metagenome</name>
    <dbReference type="NCBI Taxonomy" id="652676"/>
    <lineage>
        <taxon>unclassified sequences</taxon>
        <taxon>metagenomes</taxon>
        <taxon>ecological metagenomes</taxon>
    </lineage>
</organism>
<evidence type="ECO:0000256" key="4">
    <source>
        <dbReference type="ARBA" id="ARBA00022475"/>
    </source>
</evidence>
<dbReference type="Pfam" id="PF01235">
    <property type="entry name" value="Na_Ala_symp"/>
    <property type="match status" value="1"/>
</dbReference>
<evidence type="ECO:0000313" key="10">
    <source>
        <dbReference type="EMBL" id="SFV50429.1"/>
    </source>
</evidence>
<evidence type="ECO:0000256" key="1">
    <source>
        <dbReference type="ARBA" id="ARBA00004651"/>
    </source>
</evidence>
<dbReference type="Gene3D" id="1.20.1740.10">
    <property type="entry name" value="Amino acid/polyamine transporter I"/>
    <property type="match status" value="1"/>
</dbReference>
<reference evidence="10" key="1">
    <citation type="submission" date="2016-10" db="EMBL/GenBank/DDBJ databases">
        <authorList>
            <person name="de Groot N.N."/>
        </authorList>
    </citation>
    <scope>NUCLEOTIDE SEQUENCE</scope>
</reference>
<sequence>MEIINEIVDFLSGVLWNYILVYMLIAGGLYFSYKIKFIQFRYIKHMIALLFNSGKRSGKEEKISSFQAFAISSASRVGTGNLAGVAMAIYLGGAGAVFWMWVLAIIGAASSMIENTLAQAYKVKNDDGTFRGGPAYYMEQGLGSKKMGMLFSILIIVSFGLVFNAVQAHTISNSFHKAFGVDVTIVGVGLIIASGLVIFGGLKRIANVAQVIFPFMALGYLFVALFVTLVNYDQIPAMFGDIFAQAFGIEQAGSGALGFMIMQGIKRGLFSNEAGMGSTPNAGATADVSHPVKQGFIQTLGVFVDTLVICSTTAFLVLSTNAIGQSDLNGIQLTQYAVSTVLGHSGNVFIAVMILLFSFTSIIGNYYYGESNIEFMTENKLILNIFRGSVLAMIMFGSLAHIDVVWNLADVFMGFMALLNTYAIFKLFKIANALIEDYITQLKAGKDPVFDKDKVPQLKNVECW</sequence>
<comment type="similarity">
    <text evidence="2">Belongs to the alanine or glycine:cation symporter (AGCS) (TC 2.A.25) family.</text>
</comment>
<protein>
    <submittedName>
        <fullName evidence="10">Amino acid carrier protein alsT</fullName>
    </submittedName>
</protein>
<feature type="transmembrane region" description="Helical" evidence="9">
    <location>
        <begin position="381"/>
        <end position="399"/>
    </location>
</feature>
<dbReference type="GO" id="GO:0005283">
    <property type="term" value="F:amino acid:sodium symporter activity"/>
    <property type="evidence" value="ECO:0007669"/>
    <property type="project" value="InterPro"/>
</dbReference>
<dbReference type="GO" id="GO:0005886">
    <property type="term" value="C:plasma membrane"/>
    <property type="evidence" value="ECO:0007669"/>
    <property type="project" value="UniProtKB-SubCell"/>
</dbReference>
<dbReference type="PANTHER" id="PTHR30330">
    <property type="entry name" value="AGSS FAMILY TRANSPORTER, SODIUM-ALANINE"/>
    <property type="match status" value="1"/>
</dbReference>
<feature type="transmembrane region" description="Helical" evidence="9">
    <location>
        <begin position="15"/>
        <end position="33"/>
    </location>
</feature>
<dbReference type="FunFam" id="1.20.1740.10:FF:000004">
    <property type="entry name" value="Sodium:alanine symporter family protein"/>
    <property type="match status" value="1"/>
</dbReference>
<dbReference type="PANTHER" id="PTHR30330:SF1">
    <property type="entry name" value="AMINO-ACID CARRIER PROTEIN ALST"/>
    <property type="match status" value="1"/>
</dbReference>
<dbReference type="PROSITE" id="PS00873">
    <property type="entry name" value="NA_ALANINE_SYMP"/>
    <property type="match status" value="1"/>
</dbReference>
<evidence type="ECO:0000256" key="6">
    <source>
        <dbReference type="ARBA" id="ARBA00022847"/>
    </source>
</evidence>
<evidence type="ECO:0000256" key="9">
    <source>
        <dbReference type="SAM" id="Phobius"/>
    </source>
</evidence>
<proteinExistence type="inferred from homology"/>
<name>A0A1W1BA79_9ZZZZ</name>
<feature type="transmembrane region" description="Helical" evidence="9">
    <location>
        <begin position="405"/>
        <end position="425"/>
    </location>
</feature>
<keyword evidence="8 9" id="KW-0472">Membrane</keyword>
<gene>
    <name evidence="10" type="ORF">MNB_SV-6-1378</name>
</gene>
<dbReference type="InterPro" id="IPR001463">
    <property type="entry name" value="Na/Ala_symport"/>
</dbReference>
<keyword evidence="7 9" id="KW-1133">Transmembrane helix</keyword>
<keyword evidence="3" id="KW-0813">Transport</keyword>
<feature type="transmembrane region" description="Helical" evidence="9">
    <location>
        <begin position="211"/>
        <end position="230"/>
    </location>
</feature>
<evidence type="ECO:0000256" key="2">
    <source>
        <dbReference type="ARBA" id="ARBA00009261"/>
    </source>
</evidence>
<keyword evidence="5 9" id="KW-0812">Transmembrane</keyword>
<evidence type="ECO:0000256" key="7">
    <source>
        <dbReference type="ARBA" id="ARBA00022989"/>
    </source>
</evidence>
<accession>A0A1W1BA79</accession>
<feature type="transmembrane region" description="Helical" evidence="9">
    <location>
        <begin position="300"/>
        <end position="318"/>
    </location>
</feature>
<feature type="transmembrane region" description="Helical" evidence="9">
    <location>
        <begin position="147"/>
        <end position="166"/>
    </location>
</feature>
<feature type="transmembrane region" description="Helical" evidence="9">
    <location>
        <begin position="348"/>
        <end position="369"/>
    </location>
</feature>
<evidence type="ECO:0000256" key="5">
    <source>
        <dbReference type="ARBA" id="ARBA00022692"/>
    </source>
</evidence>
<keyword evidence="6" id="KW-0769">Symport</keyword>
<comment type="subcellular location">
    <subcellularLocation>
        <location evidence="1">Cell membrane</location>
        <topology evidence="1">Multi-pass membrane protein</topology>
    </subcellularLocation>
</comment>
<dbReference type="NCBIfam" id="TIGR00835">
    <property type="entry name" value="agcS"/>
    <property type="match status" value="1"/>
</dbReference>
<dbReference type="AlphaFoldDB" id="A0A1W1BA79"/>
<feature type="transmembrane region" description="Helical" evidence="9">
    <location>
        <begin position="178"/>
        <end position="199"/>
    </location>
</feature>
<keyword evidence="4" id="KW-1003">Cell membrane</keyword>
<dbReference type="EMBL" id="FPHC01000012">
    <property type="protein sequence ID" value="SFV50429.1"/>
    <property type="molecule type" value="Genomic_DNA"/>
</dbReference>